<dbReference type="Gene3D" id="3.30.70.330">
    <property type="match status" value="1"/>
</dbReference>
<feature type="compositionally biased region" description="Gly residues" evidence="4">
    <location>
        <begin position="226"/>
        <end position="237"/>
    </location>
</feature>
<dbReference type="InterPro" id="IPR026805">
    <property type="entry name" value="GW182_M_dom"/>
</dbReference>
<feature type="region of interest" description="Disordered" evidence="4">
    <location>
        <begin position="688"/>
        <end position="765"/>
    </location>
</feature>
<dbReference type="GO" id="GO:0060213">
    <property type="term" value="P:positive regulation of nuclear-transcribed mRNA poly(A) tail shortening"/>
    <property type="evidence" value="ECO:0007669"/>
    <property type="project" value="TreeGrafter"/>
</dbReference>
<keyword evidence="3" id="KW-0175">Coiled coil</keyword>
<feature type="region of interest" description="Disordered" evidence="4">
    <location>
        <begin position="1153"/>
        <end position="1189"/>
    </location>
</feature>
<feature type="compositionally biased region" description="Gly residues" evidence="4">
    <location>
        <begin position="804"/>
        <end position="817"/>
    </location>
</feature>
<protein>
    <recommendedName>
        <fullName evidence="5">RRM domain-containing protein</fullName>
    </recommendedName>
</protein>
<proteinExistence type="predicted"/>
<feature type="compositionally biased region" description="Low complexity" evidence="4">
    <location>
        <begin position="309"/>
        <end position="319"/>
    </location>
</feature>
<evidence type="ECO:0000256" key="2">
    <source>
        <dbReference type="PROSITE-ProRule" id="PRU00176"/>
    </source>
</evidence>
<dbReference type="OrthoDB" id="5919166at2759"/>
<dbReference type="InterPro" id="IPR052068">
    <property type="entry name" value="GW182_domain"/>
</dbReference>
<feature type="compositionally biased region" description="Polar residues" evidence="4">
    <location>
        <begin position="257"/>
        <end position="282"/>
    </location>
</feature>
<evidence type="ECO:0000256" key="3">
    <source>
        <dbReference type="SAM" id="Coils"/>
    </source>
</evidence>
<feature type="region of interest" description="Disordered" evidence="4">
    <location>
        <begin position="217"/>
        <end position="650"/>
    </location>
</feature>
<feature type="compositionally biased region" description="Polar residues" evidence="4">
    <location>
        <begin position="1327"/>
        <end position="1339"/>
    </location>
</feature>
<feature type="coiled-coil region" evidence="3">
    <location>
        <begin position="902"/>
        <end position="929"/>
    </location>
</feature>
<dbReference type="EMBL" id="CAJPEX010000580">
    <property type="protein sequence ID" value="CAG0916381.1"/>
    <property type="molecule type" value="Genomic_DNA"/>
</dbReference>
<feature type="compositionally biased region" description="Low complexity" evidence="4">
    <location>
        <begin position="1164"/>
        <end position="1189"/>
    </location>
</feature>
<evidence type="ECO:0000256" key="1">
    <source>
        <dbReference type="ARBA" id="ARBA00022884"/>
    </source>
</evidence>
<dbReference type="Proteomes" id="UP000678499">
    <property type="component" value="Unassembled WGS sequence"/>
</dbReference>
<feature type="compositionally biased region" description="Gly residues" evidence="4">
    <location>
        <begin position="531"/>
        <end position="543"/>
    </location>
</feature>
<dbReference type="Pfam" id="PF00076">
    <property type="entry name" value="RRM_1"/>
    <property type="match status" value="1"/>
</dbReference>
<evidence type="ECO:0000259" key="5">
    <source>
        <dbReference type="PROSITE" id="PS50102"/>
    </source>
</evidence>
<dbReference type="Pfam" id="PF12938">
    <property type="entry name" value="M_domain"/>
    <property type="match status" value="1"/>
</dbReference>
<dbReference type="InterPro" id="IPR035979">
    <property type="entry name" value="RBD_domain_sf"/>
</dbReference>
<name>A0A7R9GBD3_9CRUS</name>
<keyword evidence="1 2" id="KW-0694">RNA-binding</keyword>
<organism evidence="6">
    <name type="scientific">Notodromas monacha</name>
    <dbReference type="NCBI Taxonomy" id="399045"/>
    <lineage>
        <taxon>Eukaryota</taxon>
        <taxon>Metazoa</taxon>
        <taxon>Ecdysozoa</taxon>
        <taxon>Arthropoda</taxon>
        <taxon>Crustacea</taxon>
        <taxon>Oligostraca</taxon>
        <taxon>Ostracoda</taxon>
        <taxon>Podocopa</taxon>
        <taxon>Podocopida</taxon>
        <taxon>Cypridocopina</taxon>
        <taxon>Cypridoidea</taxon>
        <taxon>Cyprididae</taxon>
        <taxon>Notodromas</taxon>
    </lineage>
</organism>
<feature type="compositionally biased region" description="Polar residues" evidence="4">
    <location>
        <begin position="390"/>
        <end position="407"/>
    </location>
</feature>
<dbReference type="PANTHER" id="PTHR13020:SF25">
    <property type="entry name" value="PROTEIN GAWKY"/>
    <property type="match status" value="1"/>
</dbReference>
<evidence type="ECO:0000313" key="7">
    <source>
        <dbReference type="Proteomes" id="UP000678499"/>
    </source>
</evidence>
<reference evidence="6" key="1">
    <citation type="submission" date="2020-11" db="EMBL/GenBank/DDBJ databases">
        <authorList>
            <person name="Tran Van P."/>
        </authorList>
    </citation>
    <scope>NUCLEOTIDE SEQUENCE</scope>
</reference>
<evidence type="ECO:0000313" key="6">
    <source>
        <dbReference type="EMBL" id="CAD7276229.1"/>
    </source>
</evidence>
<dbReference type="SUPFAM" id="SSF54928">
    <property type="entry name" value="RNA-binding domain, RBD"/>
    <property type="match status" value="1"/>
</dbReference>
<dbReference type="SMART" id="SM00360">
    <property type="entry name" value="RRM"/>
    <property type="match status" value="1"/>
</dbReference>
<feature type="region of interest" description="Disordered" evidence="4">
    <location>
        <begin position="1290"/>
        <end position="1359"/>
    </location>
</feature>
<feature type="compositionally biased region" description="Low complexity" evidence="4">
    <location>
        <begin position="818"/>
        <end position="830"/>
    </location>
</feature>
<dbReference type="PANTHER" id="PTHR13020">
    <property type="entry name" value="TRINUCLEOTIDE REPEAT-CONTAINING GENE 6"/>
    <property type="match status" value="1"/>
</dbReference>
<accession>A0A7R9GBD3</accession>
<dbReference type="InterPro" id="IPR012677">
    <property type="entry name" value="Nucleotide-bd_a/b_plait_sf"/>
</dbReference>
<dbReference type="InterPro" id="IPR000504">
    <property type="entry name" value="RRM_dom"/>
</dbReference>
<feature type="compositionally biased region" description="Low complexity" evidence="4">
    <location>
        <begin position="327"/>
        <end position="349"/>
    </location>
</feature>
<evidence type="ECO:0000256" key="4">
    <source>
        <dbReference type="SAM" id="MobiDB-lite"/>
    </source>
</evidence>
<gene>
    <name evidence="6" type="ORF">NMOB1V02_LOCUS4001</name>
</gene>
<dbReference type="GO" id="GO:0000932">
    <property type="term" value="C:P-body"/>
    <property type="evidence" value="ECO:0007669"/>
    <property type="project" value="TreeGrafter"/>
</dbReference>
<feature type="compositionally biased region" description="Polar residues" evidence="4">
    <location>
        <begin position="493"/>
        <end position="504"/>
    </location>
</feature>
<feature type="domain" description="RRM" evidence="5">
    <location>
        <begin position="1209"/>
        <end position="1281"/>
    </location>
</feature>
<sequence>MSSSMTITVHRFPQQLDLVKEGSVLLCVCAISLMEADSSGGFESPPAAPQELLRYSVIRVYTSEAMIEDAEDSGKRDFPNLKASANVAEEVNDEIVCRNANAASTYRIKNEDVQENRLTVDKSPCDMLQITSEARSNANRGFRNLVMDWWRFSHGPCQLKSTHICDINCKDMSEQIADAVANLKAHLGKCVNGSYPRGPANLDSWGIHRSLRLRGGAGAAADTNSSGGGWGNSGGSNGSTAVGNPPSWNQPPPNVPAGQQPSNPSWGQQSNESGDASGNSVGSGAPPANGSGTSWAQAAGKGLPNNTQGNSNSPGTSANGNGGPGSGPSHASGSVPNGSSTLSGSSNDSQQQKRELEKIREALYATDGWGGKNVNQDSEWIVPPSPPRSPTSENPSSWKATNNSTGTELWENNIRNGGVSHRIPEIPNSTVKPPWGRYGNSNEFGGQWDPDDENGEPGQSWTAPPPNQWGSGVNAGQSSASGMWQAGKDKSNVDWSNPGTSNSGPAWDPRGPNTNRWGNSLPGPVGSMGKPSGGPGVPAGGSWGAKSGWGDEGAASGKGGDDGTALWGDASAPGGMRKKEGMMGRGMPGSAGVRMPPGGRPPGHRGWGDEGPVAPDPAGTSNWGLPPSSPPHLGGPAGWGQKPKPSGMGWGESSDMLDSSGGNWAGHKQGKMMGKDLWKQPYGGYNKDDSGAMGGGRSMEEMPEVGHSYGSHRNDPANMDPSGVGMGVQPSSAGPGGWPPSNLGGGMRMDEHHHGHHGGGFGGNNPYESGMMPGAVGGGMGRVPGSGFSGQSQPNLPQYMQGRGSGGPGIPGAGAGIGSSSVGSGVRQGQPSSQQLQLLVHQIHAAVQSGHLNPQILNQKLSSTTLVLLHDLLNQIKILQGLMSQQMQYQQGQVRGLPPNAVMQVSVKITQTKQQIQNLQNQINAQQGIFTKSGGPHLGGPSAMMMDSNMTGGSGFQKFGQGPGAAGFGSAVGQDPMFSSMMGSMNLNASGILMGSGVGMGSHTNPGDVAGVGVVDYQQHTSGMQSSSSRFFNDWRAGDANKRDDGSAGLGYSGAGMLGGAVDGTWATTNMKVETGGWPDSAMGGVPGSQVGWSSGGGVGSSVGSSHYNISDLPEFEPGKPWKGNQLLKNIEDDPTITPGSVKRNPFSVAAIKEPDLGMKTPLTSSESAATSTSTGSKPGSGSGSAVVSTSGAPGFGTSTWSYSSGRNTWLVLNNLSPGMDSSTLKTLCMQHGPLNAFHVMSHQGVALVRYSSYDEASKAQASLHNCILGSATIRADFASDSDVQSFLGNSSVQQSAGGGQGMQTSQNQMQQLNSSATWSSASMTSQGSAKTHETSWAQSGMNSWSGGGGNASSLWDSADQSHSYLPDNLI</sequence>
<dbReference type="GO" id="GO:0035195">
    <property type="term" value="P:miRNA-mediated post-transcriptional gene silencing"/>
    <property type="evidence" value="ECO:0007669"/>
    <property type="project" value="TreeGrafter"/>
</dbReference>
<dbReference type="GO" id="GO:0003723">
    <property type="term" value="F:RNA binding"/>
    <property type="evidence" value="ECO:0007669"/>
    <property type="project" value="UniProtKB-UniRule"/>
</dbReference>
<keyword evidence="7" id="KW-1185">Reference proteome</keyword>
<dbReference type="GO" id="GO:0005654">
    <property type="term" value="C:nucleoplasm"/>
    <property type="evidence" value="ECO:0007669"/>
    <property type="project" value="TreeGrafter"/>
</dbReference>
<feature type="region of interest" description="Disordered" evidence="4">
    <location>
        <begin position="804"/>
        <end position="830"/>
    </location>
</feature>
<dbReference type="PROSITE" id="PS50102">
    <property type="entry name" value="RRM"/>
    <property type="match status" value="1"/>
</dbReference>
<dbReference type="EMBL" id="OA882617">
    <property type="protein sequence ID" value="CAD7276229.1"/>
    <property type="molecule type" value="Genomic_DNA"/>
</dbReference>
<feature type="compositionally biased region" description="Polar residues" evidence="4">
    <location>
        <begin position="457"/>
        <end position="482"/>
    </location>
</feature>
<feature type="compositionally biased region" description="Basic and acidic residues" evidence="4">
    <location>
        <begin position="351"/>
        <end position="361"/>
    </location>
</feature>
<feature type="compositionally biased region" description="Low complexity" evidence="4">
    <location>
        <begin position="1303"/>
        <end position="1326"/>
    </location>
</feature>